<evidence type="ECO:0000256" key="3">
    <source>
        <dbReference type="ARBA" id="ARBA00022656"/>
    </source>
</evidence>
<evidence type="ECO:0000256" key="5">
    <source>
        <dbReference type="SAM" id="SignalP"/>
    </source>
</evidence>
<dbReference type="EMBL" id="JF510922">
    <property type="protein sequence ID" value="AEX60408.1"/>
    <property type="molecule type" value="mRNA"/>
</dbReference>
<organism evidence="6">
    <name type="scientific">Conus textile</name>
    <name type="common">Cloth-of-gold cone</name>
    <dbReference type="NCBI Taxonomy" id="6494"/>
    <lineage>
        <taxon>Eukaryota</taxon>
        <taxon>Metazoa</taxon>
        <taxon>Spiralia</taxon>
        <taxon>Lophotrochozoa</taxon>
        <taxon>Mollusca</taxon>
        <taxon>Gastropoda</taxon>
        <taxon>Caenogastropoda</taxon>
        <taxon>Neogastropoda</taxon>
        <taxon>Conoidea</taxon>
        <taxon>Conidae</taxon>
        <taxon>Conus</taxon>
        <taxon>Cylinder</taxon>
    </lineage>
</organism>
<evidence type="ECO:0000313" key="6">
    <source>
        <dbReference type="EMBL" id="AEX60408.1"/>
    </source>
</evidence>
<comment type="subcellular location">
    <subcellularLocation>
        <location evidence="1">Secreted</location>
    </subcellularLocation>
</comment>
<feature type="chain" id="PRO_5003560229" evidence="5">
    <location>
        <begin position="21"/>
        <end position="73"/>
    </location>
</feature>
<keyword evidence="4 5" id="KW-0732">Signal</keyword>
<keyword evidence="2" id="KW-0964">Secreted</keyword>
<reference evidence="6" key="1">
    <citation type="journal article" date="2013" name="Toxicon">
        <title>Characterizing the evolution and functions of the M-superfamily conotoxins.</title>
        <authorList>
            <person name="Zhou M."/>
            <person name="Wang L."/>
            <person name="Wu Y."/>
            <person name="Zhu X."/>
            <person name="Feng Y."/>
            <person name="Chen Z."/>
            <person name="Li Y."/>
            <person name="Sun D."/>
            <person name="Ren Z."/>
            <person name="Xu A."/>
        </authorList>
    </citation>
    <scope>NUCLEOTIDE SEQUENCE</scope>
</reference>
<name>H2BKT7_CONTE</name>
<dbReference type="AlphaFoldDB" id="H2BKT7"/>
<evidence type="ECO:0000256" key="4">
    <source>
        <dbReference type="ARBA" id="ARBA00022729"/>
    </source>
</evidence>
<protein>
    <submittedName>
        <fullName evidence="6">M superfamily MMSK group conopeptide Tx3-TP08</fullName>
    </submittedName>
</protein>
<keyword evidence="3" id="KW-0800">Toxin</keyword>
<dbReference type="InterPro" id="IPR004214">
    <property type="entry name" value="Conotoxin"/>
</dbReference>
<evidence type="ECO:0000256" key="2">
    <source>
        <dbReference type="ARBA" id="ARBA00022525"/>
    </source>
</evidence>
<dbReference type="GO" id="GO:0008200">
    <property type="term" value="F:ion channel inhibitor activity"/>
    <property type="evidence" value="ECO:0007669"/>
    <property type="project" value="InterPro"/>
</dbReference>
<feature type="signal peptide" evidence="5">
    <location>
        <begin position="1"/>
        <end position="20"/>
    </location>
</feature>
<accession>H2BKT7</accession>
<dbReference type="Pfam" id="PF02950">
    <property type="entry name" value="Conotoxin"/>
    <property type="match status" value="1"/>
</dbReference>
<dbReference type="GO" id="GO:0090729">
    <property type="term" value="F:toxin activity"/>
    <property type="evidence" value="ECO:0007669"/>
    <property type="project" value="UniProtKB-KW"/>
</dbReference>
<evidence type="ECO:0000256" key="1">
    <source>
        <dbReference type="ARBA" id="ARBA00004613"/>
    </source>
</evidence>
<dbReference type="GO" id="GO:0005576">
    <property type="term" value="C:extracellular region"/>
    <property type="evidence" value="ECO:0007669"/>
    <property type="project" value="UniProtKB-SubCell"/>
</dbReference>
<proteinExistence type="evidence at transcript level"/>
<sequence length="73" mass="7875">MMFKLGVLLTICLLLFSLNAVPLDGDQPADQPAERLPDDISSENNPFYDPVKWCCMTCFGCTPCCGSPASSSV</sequence>